<evidence type="ECO:0000313" key="11">
    <source>
        <dbReference type="EMBL" id="GME66617.1"/>
    </source>
</evidence>
<dbReference type="InterPro" id="IPR024080">
    <property type="entry name" value="Neurolysin/TOP_N"/>
</dbReference>
<evidence type="ECO:0000256" key="6">
    <source>
        <dbReference type="ARBA" id="ARBA00022801"/>
    </source>
</evidence>
<dbReference type="InterPro" id="IPR045090">
    <property type="entry name" value="Pept_M3A_M3B"/>
</dbReference>
<comment type="subcellular location">
    <subcellularLocation>
        <location evidence="1">Cytoplasm</location>
    </subcellularLocation>
</comment>
<dbReference type="GO" id="GO:0005758">
    <property type="term" value="C:mitochondrial intermembrane space"/>
    <property type="evidence" value="ECO:0007669"/>
    <property type="project" value="TreeGrafter"/>
</dbReference>
<reference evidence="11" key="1">
    <citation type="submission" date="2023-04" db="EMBL/GenBank/DDBJ databases">
        <title>Candida boidinii NBRC 10035.</title>
        <authorList>
            <person name="Ichikawa N."/>
            <person name="Sato H."/>
            <person name="Tonouchi N."/>
        </authorList>
    </citation>
    <scope>NUCLEOTIDE SEQUENCE</scope>
    <source>
        <strain evidence="11">NBRC 10035</strain>
    </source>
</reference>
<dbReference type="InterPro" id="IPR001567">
    <property type="entry name" value="Pept_M3A_M3B_dom"/>
</dbReference>
<evidence type="ECO:0000256" key="5">
    <source>
        <dbReference type="ARBA" id="ARBA00022723"/>
    </source>
</evidence>
<dbReference type="Gene3D" id="1.10.1370.10">
    <property type="entry name" value="Neurolysin, domain 3"/>
    <property type="match status" value="1"/>
</dbReference>
<dbReference type="Gene3D" id="3.40.390.10">
    <property type="entry name" value="Collagenase (Catalytic Domain)"/>
    <property type="match status" value="1"/>
</dbReference>
<name>A0A9W6WE41_CANBO</name>
<dbReference type="EMBL" id="BSXN01000012">
    <property type="protein sequence ID" value="GME66617.1"/>
    <property type="molecule type" value="Genomic_DNA"/>
</dbReference>
<evidence type="ECO:0000259" key="10">
    <source>
        <dbReference type="Pfam" id="PF01432"/>
    </source>
</evidence>
<organism evidence="11 12">
    <name type="scientific">Candida boidinii</name>
    <name type="common">Yeast</name>
    <dbReference type="NCBI Taxonomy" id="5477"/>
    <lineage>
        <taxon>Eukaryota</taxon>
        <taxon>Fungi</taxon>
        <taxon>Dikarya</taxon>
        <taxon>Ascomycota</taxon>
        <taxon>Saccharomycotina</taxon>
        <taxon>Pichiomycetes</taxon>
        <taxon>Pichiales</taxon>
        <taxon>Pichiaceae</taxon>
        <taxon>Ogataea</taxon>
        <taxon>Ogataea/Candida clade</taxon>
    </lineage>
</organism>
<keyword evidence="5 9" id="KW-0479">Metal-binding</keyword>
<dbReference type="SUPFAM" id="SSF55486">
    <property type="entry name" value="Metalloproteases ('zincins'), catalytic domain"/>
    <property type="match status" value="1"/>
</dbReference>
<feature type="domain" description="Peptidase M3A/M3B catalytic" evidence="10">
    <location>
        <begin position="239"/>
        <end position="590"/>
    </location>
</feature>
<evidence type="ECO:0000256" key="9">
    <source>
        <dbReference type="RuleBase" id="RU003435"/>
    </source>
</evidence>
<dbReference type="PANTHER" id="PTHR11804">
    <property type="entry name" value="PROTEASE M3 THIMET OLIGOPEPTIDASE-RELATED"/>
    <property type="match status" value="1"/>
</dbReference>
<evidence type="ECO:0000256" key="2">
    <source>
        <dbReference type="ARBA" id="ARBA00006040"/>
    </source>
</evidence>
<comment type="cofactor">
    <cofactor evidence="9">
        <name>Zn(2+)</name>
        <dbReference type="ChEBI" id="CHEBI:29105"/>
    </cofactor>
    <text evidence="9">Binds 1 zinc ion.</text>
</comment>
<evidence type="ECO:0000256" key="4">
    <source>
        <dbReference type="ARBA" id="ARBA00022670"/>
    </source>
</evidence>
<dbReference type="GO" id="GO:0046872">
    <property type="term" value="F:metal ion binding"/>
    <property type="evidence" value="ECO:0007669"/>
    <property type="project" value="UniProtKB-UniRule"/>
</dbReference>
<evidence type="ECO:0000256" key="8">
    <source>
        <dbReference type="ARBA" id="ARBA00023049"/>
    </source>
</evidence>
<proteinExistence type="inferred from homology"/>
<dbReference type="Pfam" id="PF01432">
    <property type="entry name" value="Peptidase_M3"/>
    <property type="match status" value="1"/>
</dbReference>
<dbReference type="GO" id="GO:0006518">
    <property type="term" value="P:peptide metabolic process"/>
    <property type="evidence" value="ECO:0007669"/>
    <property type="project" value="TreeGrafter"/>
</dbReference>
<keyword evidence="3" id="KW-0963">Cytoplasm</keyword>
<dbReference type="Gene3D" id="1.20.1050.40">
    <property type="entry name" value="Endopeptidase. Chain P, domain 1"/>
    <property type="match status" value="1"/>
</dbReference>
<dbReference type="GO" id="GO:0006508">
    <property type="term" value="P:proteolysis"/>
    <property type="evidence" value="ECO:0007669"/>
    <property type="project" value="UniProtKB-KW"/>
</dbReference>
<evidence type="ECO:0000313" key="12">
    <source>
        <dbReference type="Proteomes" id="UP001165120"/>
    </source>
</evidence>
<evidence type="ECO:0000256" key="1">
    <source>
        <dbReference type="ARBA" id="ARBA00004496"/>
    </source>
</evidence>
<evidence type="ECO:0000256" key="3">
    <source>
        <dbReference type="ARBA" id="ARBA00022490"/>
    </source>
</evidence>
<keyword evidence="7 9" id="KW-0862">Zinc</keyword>
<dbReference type="PANTHER" id="PTHR11804:SF84">
    <property type="entry name" value="SACCHAROLYSIN"/>
    <property type="match status" value="1"/>
</dbReference>
<dbReference type="FunFam" id="1.20.1050.40:FF:000001">
    <property type="entry name" value="Thimet oligopeptidase 1"/>
    <property type="match status" value="1"/>
</dbReference>
<dbReference type="CDD" id="cd06455">
    <property type="entry name" value="M3A_TOP"/>
    <property type="match status" value="1"/>
</dbReference>
<evidence type="ECO:0000256" key="7">
    <source>
        <dbReference type="ARBA" id="ARBA00022833"/>
    </source>
</evidence>
<protein>
    <submittedName>
        <fullName evidence="11">Unnamed protein product</fullName>
    </submittedName>
</protein>
<gene>
    <name evidence="11" type="ORF">Cboi02_000007700</name>
</gene>
<comment type="similarity">
    <text evidence="2 9">Belongs to the peptidase M3 family.</text>
</comment>
<dbReference type="FunFam" id="3.40.390.10:FF:000006">
    <property type="entry name" value="Thimet oligopeptidase 1"/>
    <property type="match status" value="1"/>
</dbReference>
<keyword evidence="6 9" id="KW-0378">Hydrolase</keyword>
<accession>A0A9W6WE41</accession>
<sequence length="598" mass="68835">MIRSGYNSLITIHKSKLITVKEKITIKPPQAPPVWNHTPESIAKDTEILIKKATELDDQIAANLASATIESVIKPYAQLENEQAFLINQLSFYQHVSASKELRDASNASDEKFRAYSIEAGLREDVFKSINKVFNETKDSTDLDKETARFISKVNKQYQRNGLALPIEKREKIKEIKQKLSTLALKFSKNLGEETEHILYTTEELSGVPKDVIDQFETVEENGVSYHKMTFKYPDLFPVLKYASNPETRKKSFIGDQNKVPENADILIEAVKLRAQLANLLGYKNFSEYILEERMAKNPENVMNFLNDLKQKLKPLGEKEISYLKDLKLKDLKEKSLPTDDKNYYVWDHRYYHTKMLETDYKVDEQKISEYFPMQSTVEKMLAIFEHIFKLQFVETPKEEASTWHEDVKQFAVWKLDNPESPEFVGWLYFDLHPREGKYGHAANFGIAPGYTKADGSRSYPVTSLVCNFSKPTKEKPSLLKHDEVTTFFHELGHGIHDLLGKTTYSRFSGTSVSWDFVECPSQMLEYWTWSANELKGLSSHYLEPSKKLPDDLIDSLVKSKNVNGALFNLRQLHFGLFDMTLHTSSTGEDVLVHSVIY</sequence>
<keyword evidence="12" id="KW-1185">Reference proteome</keyword>
<dbReference type="AlphaFoldDB" id="A0A9W6WE41"/>
<dbReference type="InterPro" id="IPR024077">
    <property type="entry name" value="Neurolysin/TOP_dom2"/>
</dbReference>
<dbReference type="Proteomes" id="UP001165120">
    <property type="component" value="Unassembled WGS sequence"/>
</dbReference>
<comment type="caution">
    <text evidence="11">The sequence shown here is derived from an EMBL/GenBank/DDBJ whole genome shotgun (WGS) entry which is preliminary data.</text>
</comment>
<dbReference type="GO" id="GO:0004222">
    <property type="term" value="F:metalloendopeptidase activity"/>
    <property type="evidence" value="ECO:0007669"/>
    <property type="project" value="InterPro"/>
</dbReference>
<dbReference type="InterPro" id="IPR024079">
    <property type="entry name" value="MetalloPept_cat_dom_sf"/>
</dbReference>
<keyword evidence="4 9" id="KW-0645">Protease</keyword>
<keyword evidence="8 9" id="KW-0482">Metalloprotease</keyword>